<dbReference type="EMBL" id="JXLP01000037">
    <property type="protein sequence ID" value="KIL72133.1"/>
    <property type="molecule type" value="Genomic_DNA"/>
</dbReference>
<gene>
    <name evidence="1" type="ORF">SD77_3536</name>
</gene>
<accession>A0ABR5APY3</accession>
<protein>
    <recommendedName>
        <fullName evidence="3">Phage protein</fullName>
    </recommendedName>
</protein>
<evidence type="ECO:0000313" key="1">
    <source>
        <dbReference type="EMBL" id="KIL72133.1"/>
    </source>
</evidence>
<evidence type="ECO:0000313" key="2">
    <source>
        <dbReference type="Proteomes" id="UP000031982"/>
    </source>
</evidence>
<evidence type="ECO:0008006" key="3">
    <source>
        <dbReference type="Google" id="ProtNLM"/>
    </source>
</evidence>
<sequence>MKVNVTSYHEHELHTAIADLERRGFTLSSDIKRITTDGKMFTHDWKVPEFAGNSMNVKYMCQMTKEENVS</sequence>
<keyword evidence="2" id="KW-1185">Reference proteome</keyword>
<proteinExistence type="predicted"/>
<reference evidence="1 2" key="1">
    <citation type="submission" date="2015-01" db="EMBL/GenBank/DDBJ databases">
        <title>Genome Assembly of Bacillus badius MTCC 1458.</title>
        <authorList>
            <person name="Verma A."/>
            <person name="Khatri I."/>
            <person name="Mual P."/>
            <person name="Subramanian S."/>
            <person name="Krishnamurthi S."/>
        </authorList>
    </citation>
    <scope>NUCLEOTIDE SEQUENCE [LARGE SCALE GENOMIC DNA]</scope>
    <source>
        <strain evidence="1 2">MTCC 1458</strain>
    </source>
</reference>
<dbReference type="Proteomes" id="UP000031982">
    <property type="component" value="Unassembled WGS sequence"/>
</dbReference>
<dbReference type="RefSeq" id="WP_041114683.1">
    <property type="nucleotide sequence ID" value="NZ_JARTHD010000065.1"/>
</dbReference>
<name>A0ABR5APY3_BACBA</name>
<comment type="caution">
    <text evidence="1">The sequence shown here is derived from an EMBL/GenBank/DDBJ whole genome shotgun (WGS) entry which is preliminary data.</text>
</comment>
<organism evidence="1 2">
    <name type="scientific">Bacillus badius</name>
    <dbReference type="NCBI Taxonomy" id="1455"/>
    <lineage>
        <taxon>Bacteria</taxon>
        <taxon>Bacillati</taxon>
        <taxon>Bacillota</taxon>
        <taxon>Bacilli</taxon>
        <taxon>Bacillales</taxon>
        <taxon>Bacillaceae</taxon>
        <taxon>Pseudobacillus</taxon>
    </lineage>
</organism>